<dbReference type="InterPro" id="IPR047951">
    <property type="entry name" value="Transpos_ISL3"/>
</dbReference>
<dbReference type="Proteomes" id="UP000301309">
    <property type="component" value="Unassembled WGS sequence"/>
</dbReference>
<dbReference type="AlphaFoldDB" id="A0A4D4KUQ4"/>
<dbReference type="PANTHER" id="PTHR33498">
    <property type="entry name" value="TRANSPOSASE FOR INSERTION SEQUENCE ELEMENT IS1557"/>
    <property type="match status" value="1"/>
</dbReference>
<evidence type="ECO:0000259" key="1">
    <source>
        <dbReference type="Pfam" id="PF14690"/>
    </source>
</evidence>
<sequence>MCGASSERAHGYHSRTVADVPVDGRQVVVHVRVRRLVCPTRGCRHTFRRQLPGVLDRDHRRTTRLTRQVKAAVQELLTFAA</sequence>
<reference evidence="2 3" key="1">
    <citation type="journal article" date="2020" name="Int. J. Syst. Evol. Microbiol.">
        <title>Reclassification of Streptomyces castelarensis and Streptomyces sporoclivatus as later heterotypic synonyms of Streptomyces antimycoticus.</title>
        <authorList>
            <person name="Komaki H."/>
            <person name="Tamura T."/>
        </authorList>
    </citation>
    <scope>NUCLEOTIDE SEQUENCE [LARGE SCALE GENOMIC DNA]</scope>
    <source>
        <strain evidence="2 3">NBRC 13459</strain>
    </source>
</reference>
<gene>
    <name evidence="2" type="ORF">SVIO_025170</name>
</gene>
<organism evidence="2 3">
    <name type="scientific">Streptomyces violaceusniger</name>
    <dbReference type="NCBI Taxonomy" id="68280"/>
    <lineage>
        <taxon>Bacteria</taxon>
        <taxon>Bacillati</taxon>
        <taxon>Actinomycetota</taxon>
        <taxon>Actinomycetes</taxon>
        <taxon>Kitasatosporales</taxon>
        <taxon>Streptomycetaceae</taxon>
        <taxon>Streptomyces</taxon>
        <taxon>Streptomyces violaceusniger group</taxon>
    </lineage>
</organism>
<accession>A0A4D4KUQ4</accession>
<dbReference type="InterPro" id="IPR029261">
    <property type="entry name" value="Transposase_Znf"/>
</dbReference>
<keyword evidence="3" id="KW-1185">Reference proteome</keyword>
<dbReference type="EMBL" id="BJHW01000001">
    <property type="protein sequence ID" value="GDY51894.1"/>
    <property type="molecule type" value="Genomic_DNA"/>
</dbReference>
<evidence type="ECO:0000313" key="2">
    <source>
        <dbReference type="EMBL" id="GDY51894.1"/>
    </source>
</evidence>
<evidence type="ECO:0000313" key="3">
    <source>
        <dbReference type="Proteomes" id="UP000301309"/>
    </source>
</evidence>
<feature type="domain" description="Transposase IS204/IS1001/IS1096/IS1165 zinc-finger" evidence="1">
    <location>
        <begin position="2"/>
        <end position="40"/>
    </location>
</feature>
<dbReference type="Pfam" id="PF14690">
    <property type="entry name" value="Zn_ribbon_ISL3"/>
    <property type="match status" value="1"/>
</dbReference>
<protein>
    <recommendedName>
        <fullName evidence="1">Transposase IS204/IS1001/IS1096/IS1165 zinc-finger domain-containing protein</fullName>
    </recommendedName>
</protein>
<proteinExistence type="predicted"/>
<dbReference type="PANTHER" id="PTHR33498:SF1">
    <property type="entry name" value="TRANSPOSASE FOR INSERTION SEQUENCE ELEMENT IS1557"/>
    <property type="match status" value="1"/>
</dbReference>
<comment type="caution">
    <text evidence="2">The sequence shown here is derived from an EMBL/GenBank/DDBJ whole genome shotgun (WGS) entry which is preliminary data.</text>
</comment>
<name>A0A4D4KUQ4_STRVO</name>